<dbReference type="InterPro" id="IPR036388">
    <property type="entry name" value="WH-like_DNA-bd_sf"/>
</dbReference>
<reference evidence="1" key="1">
    <citation type="submission" date="2019-11" db="EMBL/GenBank/DDBJ databases">
        <title>Characterization of Clostridium perfringens isolates from swine manure treated agricultural soils.</title>
        <authorList>
            <person name="Wushke S.T."/>
        </authorList>
    </citation>
    <scope>NUCLEOTIDE SEQUENCE</scope>
    <source>
        <strain evidence="1">X62</strain>
    </source>
</reference>
<dbReference type="EMBL" id="WNUR01000446">
    <property type="protein sequence ID" value="MDZ7542745.1"/>
    <property type="molecule type" value="Genomic_DNA"/>
</dbReference>
<dbReference type="AlphaFoldDB" id="A0AAW9K7B6"/>
<accession>A0AAW9K7B6</accession>
<dbReference type="SUPFAM" id="SSF46785">
    <property type="entry name" value="Winged helix' DNA-binding domain"/>
    <property type="match status" value="1"/>
</dbReference>
<dbReference type="Gene3D" id="1.10.10.10">
    <property type="entry name" value="Winged helix-like DNA-binding domain superfamily/Winged helix DNA-binding domain"/>
    <property type="match status" value="1"/>
</dbReference>
<proteinExistence type="predicted"/>
<evidence type="ECO:0000313" key="2">
    <source>
        <dbReference type="Proteomes" id="UP001288944"/>
    </source>
</evidence>
<sequence>MKKIAGTPKELKNVNTSLIMNSIRTRGNATRSEIVKDTGISHTTVRGILNELIEIDEIISIGLDESSGGRRAERYKINSNKRYVIVLSVEEAKIVYRVVNALGEVLEENAKLINGVEDTKTIIDAIEGIYRVYSNIE</sequence>
<comment type="caution">
    <text evidence="1">The sequence shown here is derived from an EMBL/GenBank/DDBJ whole genome shotgun (WGS) entry which is preliminary data.</text>
</comment>
<dbReference type="InterPro" id="IPR036390">
    <property type="entry name" value="WH_DNA-bd_sf"/>
</dbReference>
<evidence type="ECO:0000313" key="1">
    <source>
        <dbReference type="EMBL" id="MDZ7542745.1"/>
    </source>
</evidence>
<organism evidence="1 2">
    <name type="scientific">Clostridium perfringens</name>
    <dbReference type="NCBI Taxonomy" id="1502"/>
    <lineage>
        <taxon>Bacteria</taxon>
        <taxon>Bacillati</taxon>
        <taxon>Bacillota</taxon>
        <taxon>Clostridia</taxon>
        <taxon>Eubacteriales</taxon>
        <taxon>Clostridiaceae</taxon>
        <taxon>Clostridium</taxon>
    </lineage>
</organism>
<feature type="non-terminal residue" evidence="1">
    <location>
        <position position="137"/>
    </location>
</feature>
<name>A0AAW9K7B6_CLOPF</name>
<dbReference type="Proteomes" id="UP001288944">
    <property type="component" value="Unassembled WGS sequence"/>
</dbReference>
<protein>
    <submittedName>
        <fullName evidence="1">ROK family protein</fullName>
    </submittedName>
</protein>
<gene>
    <name evidence="1" type="ORF">GNF83_16450</name>
</gene>